<dbReference type="InterPro" id="IPR045886">
    <property type="entry name" value="ThiF/MoeB/HesA"/>
</dbReference>
<evidence type="ECO:0000313" key="15">
    <source>
        <dbReference type="EMBL" id="AUI69275.1"/>
    </source>
</evidence>
<dbReference type="GO" id="GO:0061605">
    <property type="term" value="F:molybdopterin-synthase adenylyltransferase activity"/>
    <property type="evidence" value="ECO:0007669"/>
    <property type="project" value="UniProtKB-EC"/>
</dbReference>
<dbReference type="Proteomes" id="UP000234271">
    <property type="component" value="Chromosome"/>
</dbReference>
<comment type="function">
    <text evidence="7">Catalyzes the adenylation by ATP of the carboxyl group of the C-terminal glycine of sulfur carrier protein MoaD.</text>
</comment>
<dbReference type="AlphaFoldDB" id="A0A2N9YFX0"/>
<reference evidence="16" key="1">
    <citation type="submission" date="2016-12" db="EMBL/GenBank/DDBJ databases">
        <title>Complete Genome Sequence of Beggiatoa leptomitiformis D-401.</title>
        <authorList>
            <person name="Fomenkov A."/>
            <person name="Vincze T."/>
            <person name="Grabovich M."/>
            <person name="Anton B.P."/>
            <person name="Dubinina G."/>
            <person name="Orlova M."/>
            <person name="Belousova E."/>
            <person name="Roberts R.J."/>
        </authorList>
    </citation>
    <scope>NUCLEOTIDE SEQUENCE [LARGE SCALE GENOMIC DNA]</scope>
    <source>
        <strain evidence="16">D-401</strain>
    </source>
</reference>
<evidence type="ECO:0000256" key="13">
    <source>
        <dbReference type="ARBA" id="ARBA00078531"/>
    </source>
</evidence>
<dbReference type="EMBL" id="CP018889">
    <property type="protein sequence ID" value="AUI69275.1"/>
    <property type="molecule type" value="Genomic_DNA"/>
</dbReference>
<feature type="domain" description="THIF-type NAD/FAD binding fold" evidence="14">
    <location>
        <begin position="3"/>
        <end position="223"/>
    </location>
</feature>
<evidence type="ECO:0000256" key="7">
    <source>
        <dbReference type="ARBA" id="ARBA00055169"/>
    </source>
</evidence>
<evidence type="ECO:0000256" key="4">
    <source>
        <dbReference type="ARBA" id="ARBA00022741"/>
    </source>
</evidence>
<dbReference type="KEGG" id="blep:AL038_12665"/>
<keyword evidence="4" id="KW-0547">Nucleotide-binding</keyword>
<evidence type="ECO:0000256" key="10">
    <source>
        <dbReference type="ARBA" id="ARBA00073635"/>
    </source>
</evidence>
<keyword evidence="5" id="KW-0067">ATP-binding</keyword>
<evidence type="ECO:0000256" key="12">
    <source>
        <dbReference type="ARBA" id="ARBA00075328"/>
    </source>
</evidence>
<evidence type="ECO:0000256" key="8">
    <source>
        <dbReference type="ARBA" id="ARBA00063809"/>
    </source>
</evidence>
<evidence type="ECO:0000256" key="1">
    <source>
        <dbReference type="ARBA" id="ARBA00005046"/>
    </source>
</evidence>
<gene>
    <name evidence="15" type="primary">moeB</name>
    <name evidence="15" type="ORF">BLE401_11600</name>
</gene>
<dbReference type="Gene3D" id="3.40.50.720">
    <property type="entry name" value="NAD(P)-binding Rossmann-like Domain"/>
    <property type="match status" value="1"/>
</dbReference>
<accession>A0A2N9YFX0</accession>
<dbReference type="GO" id="GO:0008146">
    <property type="term" value="F:sulfotransferase activity"/>
    <property type="evidence" value="ECO:0007669"/>
    <property type="project" value="TreeGrafter"/>
</dbReference>
<comment type="pathway">
    <text evidence="1">Cofactor biosynthesis; molybdopterin biosynthesis.</text>
</comment>
<keyword evidence="16" id="KW-1185">Reference proteome</keyword>
<dbReference type="SUPFAM" id="SSF69572">
    <property type="entry name" value="Activating enzymes of the ubiquitin-like proteins"/>
    <property type="match status" value="1"/>
</dbReference>
<dbReference type="NCBIfam" id="NF004281">
    <property type="entry name" value="PRK05690.1"/>
    <property type="match status" value="1"/>
</dbReference>
<dbReference type="Pfam" id="PF00899">
    <property type="entry name" value="ThiF"/>
    <property type="match status" value="1"/>
</dbReference>
<evidence type="ECO:0000256" key="2">
    <source>
        <dbReference type="ARBA" id="ARBA00009919"/>
    </source>
</evidence>
<evidence type="ECO:0000256" key="6">
    <source>
        <dbReference type="ARBA" id="ARBA00052218"/>
    </source>
</evidence>
<dbReference type="CDD" id="cd00757">
    <property type="entry name" value="ThiF_MoeB_HesA_family"/>
    <property type="match status" value="1"/>
</dbReference>
<sequence length="231" mass="25114">MTLEQARVLIIGVGGLGSPVALYLACSGVGHLHLVDADTVERSNLQRQIIHDTAHIAQMKVTSARDYLQQLAPQTQITCHAQQLTTPTSLTPLIQQADIVVDCSDNFPTRFALNTACFQLSKPLVSGSAIQWSGQVAVFDARYANSPCYHCLYEESISEEETQTCSTTGILAPVVGIIGSLQALMVLKLLQQPNAPQHGKLHIFNALNSQWRSLQLHKDPACAVCQTGLQR</sequence>
<comment type="similarity">
    <text evidence="2">Belongs to the HesA/MoeB/ThiF family.</text>
</comment>
<dbReference type="InterPro" id="IPR000594">
    <property type="entry name" value="ThiF_NAD_FAD-bd"/>
</dbReference>
<organism evidence="15 16">
    <name type="scientific">Beggiatoa leptomitoformis</name>
    <dbReference type="NCBI Taxonomy" id="288004"/>
    <lineage>
        <taxon>Bacteria</taxon>
        <taxon>Pseudomonadati</taxon>
        <taxon>Pseudomonadota</taxon>
        <taxon>Gammaproteobacteria</taxon>
        <taxon>Thiotrichales</taxon>
        <taxon>Thiotrichaceae</taxon>
        <taxon>Beggiatoa</taxon>
    </lineage>
</organism>
<dbReference type="STRING" id="288004.AL038_12665"/>
<dbReference type="OrthoDB" id="9804286at2"/>
<protein>
    <recommendedName>
        <fullName evidence="10">Molybdopterin-synthase adenylyltransferase</fullName>
        <ecNumber evidence="9">2.7.7.80</ecNumber>
    </recommendedName>
    <alternativeName>
        <fullName evidence="13">MoaD protein adenylase</fullName>
    </alternativeName>
    <alternativeName>
        <fullName evidence="11">Molybdopterin-converting factor subunit 1 adenylase</fullName>
    </alternativeName>
    <alternativeName>
        <fullName evidence="12">Sulfur carrier protein MoaD adenylyltransferase</fullName>
    </alternativeName>
</protein>
<dbReference type="GO" id="GO:0005524">
    <property type="term" value="F:ATP binding"/>
    <property type="evidence" value="ECO:0007669"/>
    <property type="project" value="UniProtKB-KW"/>
</dbReference>
<evidence type="ECO:0000256" key="5">
    <source>
        <dbReference type="ARBA" id="ARBA00022840"/>
    </source>
</evidence>
<dbReference type="PANTHER" id="PTHR10953">
    <property type="entry name" value="UBIQUITIN-ACTIVATING ENZYME E1"/>
    <property type="match status" value="1"/>
</dbReference>
<keyword evidence="3 15" id="KW-0808">Transferase</keyword>
<keyword evidence="15" id="KW-0548">Nucleotidyltransferase</keyword>
<dbReference type="InterPro" id="IPR035985">
    <property type="entry name" value="Ubiquitin-activating_enz"/>
</dbReference>
<name>A0A2N9YFX0_9GAMM</name>
<dbReference type="RefSeq" id="WP_062153367.1">
    <property type="nucleotide sequence ID" value="NZ_CP012373.2"/>
</dbReference>
<dbReference type="PANTHER" id="PTHR10953:SF102">
    <property type="entry name" value="ADENYLYLTRANSFERASE AND SULFURTRANSFERASE MOCS3"/>
    <property type="match status" value="1"/>
</dbReference>
<dbReference type="GO" id="GO:0004792">
    <property type="term" value="F:thiosulfate-cyanide sulfurtransferase activity"/>
    <property type="evidence" value="ECO:0007669"/>
    <property type="project" value="TreeGrafter"/>
</dbReference>
<comment type="subunit">
    <text evidence="8">Homodimer. Forms a stable heterotetrameric complex of 2 MoeB and 2 MoaD during adenylation of MoaD.</text>
</comment>
<dbReference type="EC" id="2.7.7.80" evidence="9"/>
<proteinExistence type="inferred from homology"/>
<evidence type="ECO:0000256" key="11">
    <source>
        <dbReference type="ARBA" id="ARBA00075110"/>
    </source>
</evidence>
<evidence type="ECO:0000256" key="9">
    <source>
        <dbReference type="ARBA" id="ARBA00066884"/>
    </source>
</evidence>
<evidence type="ECO:0000259" key="14">
    <source>
        <dbReference type="Pfam" id="PF00899"/>
    </source>
</evidence>
<comment type="catalytic activity">
    <reaction evidence="6">
        <text>[molybdopterin-synthase sulfur-carrier protein]-C-terminal Gly-Gly + ATP + H(+) = [molybdopterin-synthase sulfur-carrier protein]-C-terminal Gly-Gly-AMP + diphosphate</text>
        <dbReference type="Rhea" id="RHEA:43616"/>
        <dbReference type="Rhea" id="RHEA-COMP:12159"/>
        <dbReference type="Rhea" id="RHEA-COMP:12202"/>
        <dbReference type="ChEBI" id="CHEBI:15378"/>
        <dbReference type="ChEBI" id="CHEBI:30616"/>
        <dbReference type="ChEBI" id="CHEBI:33019"/>
        <dbReference type="ChEBI" id="CHEBI:90618"/>
        <dbReference type="ChEBI" id="CHEBI:90778"/>
        <dbReference type="EC" id="2.7.7.80"/>
    </reaction>
</comment>
<evidence type="ECO:0000256" key="3">
    <source>
        <dbReference type="ARBA" id="ARBA00022679"/>
    </source>
</evidence>
<dbReference type="GO" id="GO:0008641">
    <property type="term" value="F:ubiquitin-like modifier activating enzyme activity"/>
    <property type="evidence" value="ECO:0007669"/>
    <property type="project" value="InterPro"/>
</dbReference>
<dbReference type="FunFam" id="3.40.50.720:FF:000033">
    <property type="entry name" value="Adenylyltransferase and sulfurtransferase MOCS3"/>
    <property type="match status" value="1"/>
</dbReference>
<dbReference type="GO" id="GO:0005829">
    <property type="term" value="C:cytosol"/>
    <property type="evidence" value="ECO:0007669"/>
    <property type="project" value="TreeGrafter"/>
</dbReference>
<evidence type="ECO:0000313" key="16">
    <source>
        <dbReference type="Proteomes" id="UP000234271"/>
    </source>
</evidence>